<dbReference type="EnsemblBacteria" id="ABC18518">
    <property type="protein sequence ID" value="ABC18518"/>
    <property type="gene ID" value="Moth_0183"/>
</dbReference>
<dbReference type="HOGENOM" id="CLU_2274176_0_0_9"/>
<name>Q2RM21_MOOTA</name>
<organism evidence="2">
    <name type="scientific">Moorella thermoacetica (strain ATCC 39073 / JCM 9320)</name>
    <dbReference type="NCBI Taxonomy" id="264732"/>
    <lineage>
        <taxon>Bacteria</taxon>
        <taxon>Bacillati</taxon>
        <taxon>Bacillota</taxon>
        <taxon>Clostridia</taxon>
        <taxon>Neomoorellales</taxon>
        <taxon>Neomoorellaceae</taxon>
        <taxon>Neomoorella</taxon>
    </lineage>
</organism>
<dbReference type="KEGG" id="mta:Moth_0183"/>
<dbReference type="GO" id="GO:0003677">
    <property type="term" value="F:DNA binding"/>
    <property type="evidence" value="ECO:0007669"/>
    <property type="project" value="UniProtKB-KW"/>
</dbReference>
<dbReference type="InterPro" id="IPR036388">
    <property type="entry name" value="WH-like_DNA-bd_sf"/>
</dbReference>
<dbReference type="STRING" id="264732.Moth_0183"/>
<dbReference type="InterPro" id="IPR009061">
    <property type="entry name" value="DNA-bd_dom_put_sf"/>
</dbReference>
<dbReference type="InterPro" id="IPR041657">
    <property type="entry name" value="HTH_17"/>
</dbReference>
<dbReference type="SUPFAM" id="SSF46955">
    <property type="entry name" value="Putative DNA-binding domain"/>
    <property type="match status" value="1"/>
</dbReference>
<evidence type="ECO:0000259" key="1">
    <source>
        <dbReference type="Pfam" id="PF12728"/>
    </source>
</evidence>
<dbReference type="EMBL" id="CP000232">
    <property type="protein sequence ID" value="ABC18518.1"/>
    <property type="molecule type" value="Genomic_DNA"/>
</dbReference>
<dbReference type="AlphaFoldDB" id="Q2RM21"/>
<dbReference type="Pfam" id="PF12728">
    <property type="entry name" value="HTH_17"/>
    <property type="match status" value="1"/>
</dbReference>
<dbReference type="Gene3D" id="1.10.10.10">
    <property type="entry name" value="Winged helix-like DNA-binding domain superfamily/Winged helix DNA-binding domain"/>
    <property type="match status" value="1"/>
</dbReference>
<gene>
    <name evidence="2" type="ordered locus">Moth_0183</name>
</gene>
<dbReference type="InterPro" id="IPR010093">
    <property type="entry name" value="SinI_DNA-bd"/>
</dbReference>
<keyword evidence="2" id="KW-0238">DNA-binding</keyword>
<dbReference type="NCBIfam" id="TIGR01764">
    <property type="entry name" value="excise"/>
    <property type="match status" value="1"/>
</dbReference>
<proteinExistence type="predicted"/>
<protein>
    <submittedName>
        <fullName evidence="2">Excisionase/Xis, DNA-binding protein</fullName>
    </submittedName>
</protein>
<accession>Q2RM21</accession>
<feature type="domain" description="Helix-turn-helix" evidence="1">
    <location>
        <begin position="16"/>
        <end position="57"/>
    </location>
</feature>
<evidence type="ECO:0000313" key="2">
    <source>
        <dbReference type="EMBL" id="ABC18518.1"/>
    </source>
</evidence>
<reference evidence="2" key="1">
    <citation type="submission" date="2005-12" db="EMBL/GenBank/DDBJ databases">
        <title>Complete sequence of Moorella thermoacetica ATCC 39073.</title>
        <authorList>
            <consortium name="US DOE Joint Genome Institute"/>
            <person name="Copeland A."/>
            <person name="Lucas S."/>
            <person name="Lapidus A."/>
            <person name="Barry K."/>
            <person name="Detter J.C."/>
            <person name="Glavina T."/>
            <person name="Hammon N."/>
            <person name="Israni S."/>
            <person name="Pitluck S."/>
            <person name="Chertkov O."/>
            <person name="Saunders E.H."/>
            <person name="Brettin T."/>
            <person name="Bruce D."/>
            <person name="Han C."/>
            <person name="Tapia R."/>
            <person name="Gilna P."/>
            <person name="Schmutz J."/>
            <person name="Larimer F."/>
            <person name="Land M."/>
            <person name="Kyrpides N."/>
            <person name="Anderson I."/>
            <person name="Richardson P."/>
            <person name="Ragsdale S."/>
        </authorList>
    </citation>
    <scope>NUCLEOTIDE SEQUENCE</scope>
    <source>
        <strain evidence="2">ATCC 39073</strain>
    </source>
</reference>
<sequence>MTFRGGYLMSEIFYPPAELARMLKVSERTIRRWIQKGDLPALRYGRQLRIPASALEKLGRPAAEISNKSDWLAKCRAARAMMPLRGDSAKILQQIRLDRADR</sequence>
<dbReference type="OrthoDB" id="9812340at2"/>